<keyword evidence="2" id="KW-1185">Reference proteome</keyword>
<proteinExistence type="predicted"/>
<evidence type="ECO:0008006" key="3">
    <source>
        <dbReference type="Google" id="ProtNLM"/>
    </source>
</evidence>
<dbReference type="Proteomes" id="UP000241118">
    <property type="component" value="Unassembled WGS sequence"/>
</dbReference>
<dbReference type="InterPro" id="IPR011990">
    <property type="entry name" value="TPR-like_helical_dom_sf"/>
</dbReference>
<dbReference type="Gene3D" id="1.25.40.10">
    <property type="entry name" value="Tetratricopeptide repeat domain"/>
    <property type="match status" value="2"/>
</dbReference>
<dbReference type="PANTHER" id="PTHR19959:SF119">
    <property type="entry name" value="FUNGAL LIPASE-LIKE DOMAIN-CONTAINING PROTEIN"/>
    <property type="match status" value="1"/>
</dbReference>
<dbReference type="SUPFAM" id="SSF48452">
    <property type="entry name" value="TPR-like"/>
    <property type="match status" value="1"/>
</dbReference>
<accession>A0A2P8HYQ9</accession>
<dbReference type="EMBL" id="PYAX01000021">
    <property type="protein sequence ID" value="PSL51372.1"/>
    <property type="molecule type" value="Genomic_DNA"/>
</dbReference>
<organism evidence="1 2">
    <name type="scientific">Saccharothrix carnea</name>
    <dbReference type="NCBI Taxonomy" id="1280637"/>
    <lineage>
        <taxon>Bacteria</taxon>
        <taxon>Bacillati</taxon>
        <taxon>Actinomycetota</taxon>
        <taxon>Actinomycetes</taxon>
        <taxon>Pseudonocardiales</taxon>
        <taxon>Pseudonocardiaceae</taxon>
        <taxon>Saccharothrix</taxon>
    </lineage>
</organism>
<name>A0A2P8HYQ9_SACCR</name>
<feature type="non-terminal residue" evidence="1">
    <location>
        <position position="1"/>
    </location>
</feature>
<reference evidence="1 2" key="1">
    <citation type="submission" date="2018-03" db="EMBL/GenBank/DDBJ databases">
        <title>Genomic Encyclopedia of Type Strains, Phase III (KMG-III): the genomes of soil and plant-associated and newly described type strains.</title>
        <authorList>
            <person name="Whitman W."/>
        </authorList>
    </citation>
    <scope>NUCLEOTIDE SEQUENCE [LARGE SCALE GENOMIC DNA]</scope>
    <source>
        <strain evidence="1 2">CGMCC 4.7097</strain>
    </source>
</reference>
<evidence type="ECO:0000313" key="2">
    <source>
        <dbReference type="Proteomes" id="UP000241118"/>
    </source>
</evidence>
<sequence length="688" mass="73193">RGGALAAIDEAVTHYRQLAEGNPGAFLPDLAGSLNNQANRRREVGDRGGALAAIDEAVTHYRQLAEGNPGAFLPGLAGSLNSQAASRIEVGDRVGALAAVDEAVLLRRQLAEGNPGAFLPDLAGSLNNQANLRSEVGDRGGALAAIDEAVTHYRQLAEGNPGAFQPDLAMSLNNQAASRSEVGDRGGALAAIDEAVTHYRQLAEGNPGAFLPGLAMSLNSQAASRSEVGDRVGALAAIDEAVTHYRQLAEGNPGAFLPDLAGSLNNQANRRREVGDRGGALAAIDEAVTHYRQLAEGNPGAFLPGLAGSLNNQANLRSEVGDRAGALAVFDDGGKKTPDGLRARLLAARAQWRIEHPDDRSAGIESEVIDDLRLAVTAADRSDDLRQAGLARREIRSMATQIGRTDPAVKQTLRERLPGWVLEPLSDATIDTLDQWISASDWATREALVRLHMDGLLSDHGRELDLALILYPEIEQLEQLHELVAQIRAHGDAESVLAAQRDLHAHQDALVAWLTTRTWQQSRQIARENPGLLTDPRTLGFLQAVSESPAGRQHLAIIRLATTRALGDIDDIYDSITDHIVAADQAMACLDRLDLGTLDDLLLAAPDLASTPFTGAYLLAVSAALRPDHPHHSHASSLIDRAAAEGTSTQRSAGALRLRRIAAREISAAALLTELARRLEPNGRDGTR</sequence>
<protein>
    <recommendedName>
        <fullName evidence="3">Tetratricopeptide repeat protein</fullName>
    </recommendedName>
</protein>
<evidence type="ECO:0000313" key="1">
    <source>
        <dbReference type="EMBL" id="PSL51372.1"/>
    </source>
</evidence>
<gene>
    <name evidence="1" type="ORF">B0I31_1211</name>
</gene>
<dbReference type="PANTHER" id="PTHR19959">
    <property type="entry name" value="KINESIN LIGHT CHAIN"/>
    <property type="match status" value="1"/>
</dbReference>
<dbReference type="AlphaFoldDB" id="A0A2P8HYQ9"/>
<dbReference type="RefSeq" id="WP_219910976.1">
    <property type="nucleotide sequence ID" value="NZ_PYAX01000021.1"/>
</dbReference>
<comment type="caution">
    <text evidence="1">The sequence shown here is derived from an EMBL/GenBank/DDBJ whole genome shotgun (WGS) entry which is preliminary data.</text>
</comment>